<name>A0A6S6Z5N5_9BURK</name>
<feature type="transmembrane region" description="Helical" evidence="1">
    <location>
        <begin position="92"/>
        <end position="119"/>
    </location>
</feature>
<accession>A0A6S6Z5N5</accession>
<organism evidence="2 3">
    <name type="scientific">Achromobacter kerstersii</name>
    <dbReference type="NCBI Taxonomy" id="1353890"/>
    <lineage>
        <taxon>Bacteria</taxon>
        <taxon>Pseudomonadati</taxon>
        <taxon>Pseudomonadota</taxon>
        <taxon>Betaproteobacteria</taxon>
        <taxon>Burkholderiales</taxon>
        <taxon>Alcaligenaceae</taxon>
        <taxon>Achromobacter</taxon>
    </lineage>
</organism>
<evidence type="ECO:0000256" key="1">
    <source>
        <dbReference type="SAM" id="Phobius"/>
    </source>
</evidence>
<feature type="transmembrane region" description="Helical" evidence="1">
    <location>
        <begin position="140"/>
        <end position="161"/>
    </location>
</feature>
<gene>
    <name evidence="2" type="primary">yebS</name>
    <name evidence="2" type="ORF">LMG3441_00294</name>
</gene>
<keyword evidence="1" id="KW-0812">Transmembrane</keyword>
<feature type="transmembrane region" description="Helical" evidence="1">
    <location>
        <begin position="48"/>
        <end position="72"/>
    </location>
</feature>
<dbReference type="Proteomes" id="UP000494269">
    <property type="component" value="Unassembled WGS sequence"/>
</dbReference>
<dbReference type="RefSeq" id="WP_175168529.1">
    <property type="nucleotide sequence ID" value="NZ_CADIJQ010000001.1"/>
</dbReference>
<protein>
    <submittedName>
        <fullName evidence="2">Intermembrane transport protein YebS</fullName>
    </submittedName>
</protein>
<keyword evidence="1" id="KW-0472">Membrane</keyword>
<reference evidence="2 3" key="1">
    <citation type="submission" date="2020-04" db="EMBL/GenBank/DDBJ databases">
        <authorList>
            <person name="De Canck E."/>
        </authorList>
    </citation>
    <scope>NUCLEOTIDE SEQUENCE [LARGE SCALE GENOMIC DNA]</scope>
    <source>
        <strain evidence="2 3">LMG 3441</strain>
    </source>
</reference>
<feature type="transmembrane region" description="Helical" evidence="1">
    <location>
        <begin position="167"/>
        <end position="187"/>
    </location>
</feature>
<keyword evidence="3" id="KW-1185">Reference proteome</keyword>
<evidence type="ECO:0000313" key="2">
    <source>
        <dbReference type="EMBL" id="CAB3655931.1"/>
    </source>
</evidence>
<dbReference type="AlphaFoldDB" id="A0A6S6Z5N5"/>
<dbReference type="Pfam" id="PF04403">
    <property type="entry name" value="PqiA"/>
    <property type="match status" value="1"/>
</dbReference>
<keyword evidence="1" id="KW-1133">Transmembrane helix</keyword>
<dbReference type="InterPro" id="IPR007498">
    <property type="entry name" value="PqiA-like"/>
</dbReference>
<evidence type="ECO:0000313" key="3">
    <source>
        <dbReference type="Proteomes" id="UP000494269"/>
    </source>
</evidence>
<dbReference type="EMBL" id="CADIJQ010000001">
    <property type="protein sequence ID" value="CAB3655931.1"/>
    <property type="molecule type" value="Genomic_DNA"/>
</dbReference>
<sequence>MNIYPHLVACEHCDSVYRRCTLAAGEVARCRRCDAVLERANPLDADRWLALTIATAVVFLIANVCPIVRISLNGTHRQATLWEFAWALAQGSVAPLAIVAGLVMILVPLAQIALLTWVLSYARVGRRAPGFARALRALAILRPWSMVEVAIFGILVAIIKLVSLVDVTLGAGVWATAALMVLLTVIAHRDLSALWDQTEDESALRRGGAA</sequence>
<proteinExistence type="predicted"/>